<dbReference type="Pfam" id="PF02517">
    <property type="entry name" value="Rce1-like"/>
    <property type="match status" value="1"/>
</dbReference>
<dbReference type="PANTHER" id="PTHR36435:SF1">
    <property type="entry name" value="CAAX AMINO TERMINAL PROTEASE FAMILY PROTEIN"/>
    <property type="match status" value="1"/>
</dbReference>
<dbReference type="GO" id="GO:0004175">
    <property type="term" value="F:endopeptidase activity"/>
    <property type="evidence" value="ECO:0007669"/>
    <property type="project" value="UniProtKB-ARBA"/>
</dbReference>
<organism evidence="4 5">
    <name type="scientific">Streptococcus lutetiensis</name>
    <dbReference type="NCBI Taxonomy" id="150055"/>
    <lineage>
        <taxon>Bacteria</taxon>
        <taxon>Bacillati</taxon>
        <taxon>Bacillota</taxon>
        <taxon>Bacilli</taxon>
        <taxon>Lactobacillales</taxon>
        <taxon>Streptococcaceae</taxon>
        <taxon>Streptococcus</taxon>
    </lineage>
</organism>
<feature type="domain" description="CAAX prenyl protease 2/Lysostaphin resistance protein A-like" evidence="3">
    <location>
        <begin position="38"/>
        <end position="124"/>
    </location>
</feature>
<protein>
    <submittedName>
        <fullName evidence="4">CAAX amino terminal protease family protein</fullName>
    </submittedName>
</protein>
<gene>
    <name evidence="4" type="ORF">NCTC8738_01032</name>
</gene>
<keyword evidence="4" id="KW-0645">Protease</keyword>
<dbReference type="InterPro" id="IPR003675">
    <property type="entry name" value="Rce1/LyrA-like_dom"/>
</dbReference>
<dbReference type="RefSeq" id="WP_172454530.1">
    <property type="nucleotide sequence ID" value="NZ_CP066277.1"/>
</dbReference>
<dbReference type="AlphaFoldDB" id="A0AB38G5R4"/>
<evidence type="ECO:0000313" key="4">
    <source>
        <dbReference type="EMBL" id="SQF42249.1"/>
    </source>
</evidence>
<evidence type="ECO:0000313" key="5">
    <source>
        <dbReference type="Proteomes" id="UP000248954"/>
    </source>
</evidence>
<feature type="transmembrane region" description="Helical" evidence="2">
    <location>
        <begin position="65"/>
        <end position="83"/>
    </location>
</feature>
<proteinExistence type="inferred from homology"/>
<keyword evidence="2" id="KW-0812">Transmembrane</keyword>
<dbReference type="Proteomes" id="UP000248954">
    <property type="component" value="Chromosome 1"/>
</dbReference>
<evidence type="ECO:0000256" key="2">
    <source>
        <dbReference type="SAM" id="Phobius"/>
    </source>
</evidence>
<dbReference type="PANTHER" id="PTHR36435">
    <property type="entry name" value="SLR1288 PROTEIN"/>
    <property type="match status" value="1"/>
</dbReference>
<reference evidence="4 5" key="1">
    <citation type="submission" date="2018-06" db="EMBL/GenBank/DDBJ databases">
        <authorList>
            <consortium name="Pathogen Informatics"/>
            <person name="Doyle S."/>
        </authorList>
    </citation>
    <scope>NUCLEOTIDE SEQUENCE [LARGE SCALE GENOMIC DNA]</scope>
    <source>
        <strain evidence="4 5">NCTC8738</strain>
    </source>
</reference>
<feature type="transmembrane region" description="Helical" evidence="2">
    <location>
        <begin position="116"/>
        <end position="136"/>
    </location>
</feature>
<feature type="transmembrane region" description="Helical" evidence="2">
    <location>
        <begin position="89"/>
        <end position="109"/>
    </location>
</feature>
<accession>A0AB38G5R4</accession>
<dbReference type="GO" id="GO:0006508">
    <property type="term" value="P:proteolysis"/>
    <property type="evidence" value="ECO:0007669"/>
    <property type="project" value="UniProtKB-KW"/>
</dbReference>
<sequence>MGCFALGRLIYHAGSYIASLENGVLNNQAIIENTDTPAILFIVSSVIGAPIVEEMFYRYCIQSNIFDNSFLGVIISSFVFGLAHTPQNFGSWITYGGMGIVLGLTYYKIHNLTHSVMIHLLNNAWVAALMLLGFSFV</sequence>
<dbReference type="GO" id="GO:0080120">
    <property type="term" value="P:CAAX-box protein maturation"/>
    <property type="evidence" value="ECO:0007669"/>
    <property type="project" value="UniProtKB-ARBA"/>
</dbReference>
<keyword evidence="2" id="KW-1133">Transmembrane helix</keyword>
<evidence type="ECO:0000259" key="3">
    <source>
        <dbReference type="Pfam" id="PF02517"/>
    </source>
</evidence>
<keyword evidence="2" id="KW-0472">Membrane</keyword>
<evidence type="ECO:0000256" key="1">
    <source>
        <dbReference type="ARBA" id="ARBA00009067"/>
    </source>
</evidence>
<dbReference type="InterPro" id="IPR052710">
    <property type="entry name" value="CAAX_protease"/>
</dbReference>
<comment type="similarity">
    <text evidence="1">Belongs to the UPF0177 family.</text>
</comment>
<dbReference type="EMBL" id="LS483348">
    <property type="protein sequence ID" value="SQF42249.1"/>
    <property type="molecule type" value="Genomic_DNA"/>
</dbReference>
<name>A0AB38G5R4_9STRE</name>
<keyword evidence="4" id="KW-0378">Hydrolase</keyword>